<keyword evidence="8" id="KW-0969">Cilium</keyword>
<dbReference type="NCBIfam" id="TIGR02490">
    <property type="entry name" value="flgF"/>
    <property type="match status" value="1"/>
</dbReference>
<evidence type="ECO:0000313" key="8">
    <source>
        <dbReference type="EMBL" id="OQW53604.1"/>
    </source>
</evidence>
<dbReference type="InterPro" id="IPR010930">
    <property type="entry name" value="Flg_bb/hook_C_dom"/>
</dbReference>
<dbReference type="PANTHER" id="PTHR30435:SF19">
    <property type="entry name" value="FLAGELLAR BASAL-BODY ROD PROTEIN FLGG"/>
    <property type="match status" value="1"/>
</dbReference>
<evidence type="ECO:0000256" key="3">
    <source>
        <dbReference type="ARBA" id="ARBA00023143"/>
    </source>
</evidence>
<proteinExistence type="inferred from homology"/>
<keyword evidence="8" id="KW-0282">Flagellum</keyword>
<dbReference type="STRING" id="1827387.A4S15_04915"/>
<dbReference type="InterPro" id="IPR037925">
    <property type="entry name" value="FlgE/F/G-like"/>
</dbReference>
<dbReference type="PANTHER" id="PTHR30435">
    <property type="entry name" value="FLAGELLAR PROTEIN"/>
    <property type="match status" value="1"/>
</dbReference>
<keyword evidence="3 4" id="KW-0975">Bacterial flagellum</keyword>
<keyword evidence="8" id="KW-0966">Cell projection</keyword>
<protein>
    <recommendedName>
        <fullName evidence="4">Flagellar basal-body rod protein FlgF</fullName>
    </recommendedName>
</protein>
<evidence type="ECO:0000256" key="1">
    <source>
        <dbReference type="ARBA" id="ARBA00004117"/>
    </source>
</evidence>
<dbReference type="GO" id="GO:0030694">
    <property type="term" value="C:bacterial-type flagellum basal body, rod"/>
    <property type="evidence" value="ECO:0007669"/>
    <property type="project" value="UniProtKB-UniRule"/>
</dbReference>
<comment type="subcellular location">
    <subcellularLocation>
        <location evidence="1 4">Bacterial flagellum basal body</location>
    </subcellularLocation>
</comment>
<feature type="domain" description="Flagellar basal body rod protein N-terminal" evidence="5">
    <location>
        <begin position="1"/>
        <end position="27"/>
    </location>
</feature>
<dbReference type="SUPFAM" id="SSF117143">
    <property type="entry name" value="Flagellar hook protein flgE"/>
    <property type="match status" value="1"/>
</dbReference>
<evidence type="ECO:0000259" key="6">
    <source>
        <dbReference type="Pfam" id="PF06429"/>
    </source>
</evidence>
<dbReference type="GO" id="GO:0071978">
    <property type="term" value="P:bacterial-type flagellum-dependent swarming motility"/>
    <property type="evidence" value="ECO:0007669"/>
    <property type="project" value="TreeGrafter"/>
</dbReference>
<evidence type="ECO:0000256" key="4">
    <source>
        <dbReference type="RuleBase" id="RU362116"/>
    </source>
</evidence>
<feature type="domain" description="Flagellar basal-body/hook protein C-terminal" evidence="6">
    <location>
        <begin position="190"/>
        <end position="233"/>
    </location>
</feature>
<evidence type="ECO:0000259" key="5">
    <source>
        <dbReference type="Pfam" id="PF00460"/>
    </source>
</evidence>
<evidence type="ECO:0000256" key="2">
    <source>
        <dbReference type="ARBA" id="ARBA00009677"/>
    </source>
</evidence>
<evidence type="ECO:0000313" key="9">
    <source>
        <dbReference type="Proteomes" id="UP000192872"/>
    </source>
</evidence>
<dbReference type="AlphaFoldDB" id="A0A1W9I2H2"/>
<dbReference type="Pfam" id="PF00460">
    <property type="entry name" value="Flg_bb_rod"/>
    <property type="match status" value="1"/>
</dbReference>
<evidence type="ECO:0000259" key="7">
    <source>
        <dbReference type="Pfam" id="PF22692"/>
    </source>
</evidence>
<dbReference type="NCBIfam" id="TIGR03506">
    <property type="entry name" value="FlgEFG_subfam"/>
    <property type="match status" value="1"/>
</dbReference>
<feature type="domain" description="Flagellar hook protein FlgE/F/G-like D1" evidence="7">
    <location>
        <begin position="80"/>
        <end position="144"/>
    </location>
</feature>
<dbReference type="PROSITE" id="PS00588">
    <property type="entry name" value="FLAGELLA_BB_ROD"/>
    <property type="match status" value="1"/>
</dbReference>
<dbReference type="Pfam" id="PF22692">
    <property type="entry name" value="LlgE_F_G_D1"/>
    <property type="match status" value="1"/>
</dbReference>
<dbReference type="InterPro" id="IPR001444">
    <property type="entry name" value="Flag_bb_rod_N"/>
</dbReference>
<dbReference type="Proteomes" id="UP000192872">
    <property type="component" value="Unassembled WGS sequence"/>
</dbReference>
<accession>A0A1W9I2H2</accession>
<dbReference type="InterPro" id="IPR020013">
    <property type="entry name" value="Flagellar_FlgE/F/G"/>
</dbReference>
<dbReference type="Pfam" id="PF06429">
    <property type="entry name" value="Flg_bbr_C"/>
    <property type="match status" value="1"/>
</dbReference>
<comment type="subunit">
    <text evidence="4">The basal body constitutes a major portion of the flagellar organelle and consists of five rings (E,L,P,S, and M) mounted on a central rod. The rod consists of about 26 subunits of FlgG in the distal portion, and FlgB, FlgC and FlgF are thought to build up the proximal portion of the rod with about 6 subunits each.</text>
</comment>
<organism evidence="8 9">
    <name type="scientific">Candidatus Raskinella chloraquaticus</name>
    <dbReference type="NCBI Taxonomy" id="1951219"/>
    <lineage>
        <taxon>Bacteria</taxon>
        <taxon>Pseudomonadati</taxon>
        <taxon>Pseudomonadota</taxon>
        <taxon>Alphaproteobacteria</taxon>
        <taxon>Hyphomicrobiales</taxon>
        <taxon>Phreatobacteraceae</taxon>
        <taxon>Candidatus Raskinella</taxon>
    </lineage>
</organism>
<sequence length="240" mass="26108">MSRQAVLERELGIIANNVANVNTAGFKRDSLLFKDFINPVTKADAFRKPDQPVHFVIDPRSVTDQSAGELDRTGRELDVALQGEGYFVVQTPRGERYTRAGSFQLNNQGELVTSNGEQILGDGGPITFAANETQVGIGADGTISTNLGQRGRLRIERFAENVALTKEGNNLFSAPNGTRGEATTTTRVLQGAIERSNVRPVIEIGRLIEVTRSYVSISQIVDRAAELRRTAIQQLGNPNA</sequence>
<name>A0A1W9I2H2_9HYPH</name>
<comment type="similarity">
    <text evidence="2 4">Belongs to the flagella basal body rod proteins family.</text>
</comment>
<dbReference type="InterPro" id="IPR053967">
    <property type="entry name" value="LlgE_F_G-like_D1"/>
</dbReference>
<dbReference type="EMBL" id="LWDL01000008">
    <property type="protein sequence ID" value="OQW53604.1"/>
    <property type="molecule type" value="Genomic_DNA"/>
</dbReference>
<comment type="caution">
    <text evidence="8">The sequence shown here is derived from an EMBL/GenBank/DDBJ whole genome shotgun (WGS) entry which is preliminary data.</text>
</comment>
<dbReference type="InterPro" id="IPR019776">
    <property type="entry name" value="Flagellar_basal_body_rod_CS"/>
</dbReference>
<dbReference type="InterPro" id="IPR012836">
    <property type="entry name" value="FlgF"/>
</dbReference>
<reference evidence="8 9" key="1">
    <citation type="journal article" date="2017" name="Water Res.">
        <title>Comammox in drinking water systems.</title>
        <authorList>
            <person name="Wang Y."/>
            <person name="Ma L."/>
            <person name="Mao Y."/>
            <person name="Jiang X."/>
            <person name="Xia Y."/>
            <person name="Yu K."/>
            <person name="Li B."/>
            <person name="Zhang T."/>
        </authorList>
    </citation>
    <scope>NUCLEOTIDE SEQUENCE [LARGE SCALE GENOMIC DNA]</scope>
    <source>
        <strain evidence="8">SG_bin8</strain>
    </source>
</reference>
<gene>
    <name evidence="8" type="primary">flgF</name>
    <name evidence="8" type="ORF">A4S15_04915</name>
</gene>